<gene>
    <name evidence="1" type="ORF">llap_2344</name>
</gene>
<accession>A0A2I0UMV8</accession>
<sequence>MFSFGWKRETPTLKVLRLEVIWPNYSTVILVLRKDGVNALLAAPGGPLPGRQEMNRIPSHTCCGSINQARAEASVIPNASSGQLARAGGPPVSDPLIFGVISEINDAITAFKTLGSLGSKNLT</sequence>
<reference evidence="2" key="1">
    <citation type="submission" date="2017-11" db="EMBL/GenBank/DDBJ databases">
        <authorList>
            <person name="Lima N.C."/>
            <person name="Parody-Merino A.M."/>
            <person name="Battley P.F."/>
            <person name="Fidler A.E."/>
            <person name="Prosdocimi F."/>
        </authorList>
    </citation>
    <scope>NUCLEOTIDE SEQUENCE [LARGE SCALE GENOMIC DNA]</scope>
</reference>
<evidence type="ECO:0000313" key="2">
    <source>
        <dbReference type="Proteomes" id="UP000233556"/>
    </source>
</evidence>
<evidence type="ECO:0000313" key="1">
    <source>
        <dbReference type="EMBL" id="PKU47377.1"/>
    </source>
</evidence>
<proteinExistence type="predicted"/>
<dbReference type="AlphaFoldDB" id="A0A2I0UMV8"/>
<protein>
    <submittedName>
        <fullName evidence="1">Uncharacterized protein</fullName>
    </submittedName>
</protein>
<reference evidence="2" key="2">
    <citation type="submission" date="2017-12" db="EMBL/GenBank/DDBJ databases">
        <title>Genome sequence of the Bar-tailed Godwit (Limosa lapponica baueri).</title>
        <authorList>
            <person name="Lima N.C.B."/>
            <person name="Parody-Merino A.M."/>
            <person name="Battley P.F."/>
            <person name="Fidler A.E."/>
            <person name="Prosdocimi F."/>
        </authorList>
    </citation>
    <scope>NUCLEOTIDE SEQUENCE [LARGE SCALE GENOMIC DNA]</scope>
</reference>
<organism evidence="1 2">
    <name type="scientific">Limosa lapponica baueri</name>
    <dbReference type="NCBI Taxonomy" id="1758121"/>
    <lineage>
        <taxon>Eukaryota</taxon>
        <taxon>Metazoa</taxon>
        <taxon>Chordata</taxon>
        <taxon>Craniata</taxon>
        <taxon>Vertebrata</taxon>
        <taxon>Euteleostomi</taxon>
        <taxon>Archelosauria</taxon>
        <taxon>Archosauria</taxon>
        <taxon>Dinosauria</taxon>
        <taxon>Saurischia</taxon>
        <taxon>Theropoda</taxon>
        <taxon>Coelurosauria</taxon>
        <taxon>Aves</taxon>
        <taxon>Neognathae</taxon>
        <taxon>Neoaves</taxon>
        <taxon>Charadriiformes</taxon>
        <taxon>Scolopacidae</taxon>
        <taxon>Limosa</taxon>
    </lineage>
</organism>
<keyword evidence="2" id="KW-1185">Reference proteome</keyword>
<dbReference type="Proteomes" id="UP000233556">
    <property type="component" value="Unassembled WGS sequence"/>
</dbReference>
<name>A0A2I0UMV8_LIMLA</name>
<dbReference type="EMBL" id="KZ505680">
    <property type="protein sequence ID" value="PKU47377.1"/>
    <property type="molecule type" value="Genomic_DNA"/>
</dbReference>